<dbReference type="RefSeq" id="WP_138245731.1">
    <property type="nucleotide sequence ID" value="NZ_CP040330.1"/>
</dbReference>
<gene>
    <name evidence="3" type="ORF">FEJ81_13215</name>
</gene>
<dbReference type="Pfam" id="PF08534">
    <property type="entry name" value="Redoxin"/>
    <property type="match status" value="1"/>
</dbReference>
<dbReference type="KEGG" id="nvr:FEJ81_13215"/>
<dbReference type="InterPro" id="IPR036249">
    <property type="entry name" value="Thioredoxin-like_sf"/>
</dbReference>
<reference evidence="4" key="1">
    <citation type="submission" date="2019-05" db="EMBL/GenBank/DDBJ databases">
        <title>Genome sequence and methylation pattern of the halophilic Archaeon Natrinema versiforme BOL5-4.</title>
        <authorList>
            <person name="DasSarma P."/>
            <person name="Anton B.P."/>
            <person name="DasSarma S.L."/>
            <person name="Martinez F.L."/>
            <person name="Guzman D."/>
            <person name="Roberts R.J."/>
            <person name="DasSarma S."/>
        </authorList>
    </citation>
    <scope>NUCLEOTIDE SEQUENCE [LARGE SCALE GENOMIC DNA]</scope>
    <source>
        <strain evidence="4">BOL5-4</strain>
    </source>
</reference>
<evidence type="ECO:0000256" key="1">
    <source>
        <dbReference type="SAM" id="MobiDB-lite"/>
    </source>
</evidence>
<dbReference type="Proteomes" id="UP000302218">
    <property type="component" value="Chromosome"/>
</dbReference>
<organism evidence="3 4">
    <name type="scientific">Natrinema versiforme</name>
    <dbReference type="NCBI Taxonomy" id="88724"/>
    <lineage>
        <taxon>Archaea</taxon>
        <taxon>Methanobacteriati</taxon>
        <taxon>Methanobacteriota</taxon>
        <taxon>Stenosarchaea group</taxon>
        <taxon>Halobacteria</taxon>
        <taxon>Halobacteriales</taxon>
        <taxon>Natrialbaceae</taxon>
        <taxon>Natrinema</taxon>
    </lineage>
</organism>
<feature type="domain" description="Thioredoxin" evidence="2">
    <location>
        <begin position="29"/>
        <end position="186"/>
    </location>
</feature>
<dbReference type="InterPro" id="IPR050553">
    <property type="entry name" value="Thioredoxin_ResA/DsbE_sf"/>
</dbReference>
<evidence type="ECO:0000313" key="4">
    <source>
        <dbReference type="Proteomes" id="UP000302218"/>
    </source>
</evidence>
<proteinExistence type="predicted"/>
<dbReference type="GeneID" id="40266250"/>
<accession>A0A4P8WIJ4</accession>
<dbReference type="AlphaFoldDB" id="A0A4P8WIJ4"/>
<dbReference type="EMBL" id="CP040330">
    <property type="protein sequence ID" value="QCS43268.1"/>
    <property type="molecule type" value="Genomic_DNA"/>
</dbReference>
<dbReference type="PANTHER" id="PTHR42852:SF17">
    <property type="entry name" value="THIOREDOXIN-LIKE PROTEIN HI_1115"/>
    <property type="match status" value="1"/>
</dbReference>
<dbReference type="SUPFAM" id="SSF52833">
    <property type="entry name" value="Thioredoxin-like"/>
    <property type="match status" value="1"/>
</dbReference>
<protein>
    <submittedName>
        <fullName evidence="3">TlpA family protein disulfide reductase</fullName>
    </submittedName>
</protein>
<dbReference type="PROSITE" id="PS51352">
    <property type="entry name" value="THIOREDOXIN_2"/>
    <property type="match status" value="1"/>
</dbReference>
<dbReference type="CDD" id="cd02966">
    <property type="entry name" value="TlpA_like_family"/>
    <property type="match status" value="1"/>
</dbReference>
<sequence>MRRRELIAGLGSVGVLAGATGIALGGVPSFGTDRAASEEGGETDGPVEVETIDARGSEAGTMTVPNDDVTVAMFFVTGCGNCQAQLPRLADARSRLVADHGDDLTFLSVTYQSFDSMPDDELREWWRAHSGNWAVGYDSSSTLAASYGIVGYPVTAVIDDQGEKRWEELGVTAAADIVAAVESVLEANDGEMSESASENETSGRSASD</sequence>
<dbReference type="OrthoDB" id="115386at2157"/>
<dbReference type="GO" id="GO:0016491">
    <property type="term" value="F:oxidoreductase activity"/>
    <property type="evidence" value="ECO:0007669"/>
    <property type="project" value="InterPro"/>
</dbReference>
<dbReference type="PANTHER" id="PTHR42852">
    <property type="entry name" value="THIOL:DISULFIDE INTERCHANGE PROTEIN DSBE"/>
    <property type="match status" value="1"/>
</dbReference>
<dbReference type="InterPro" id="IPR013740">
    <property type="entry name" value="Redoxin"/>
</dbReference>
<feature type="region of interest" description="Disordered" evidence="1">
    <location>
        <begin position="188"/>
        <end position="208"/>
    </location>
</feature>
<feature type="compositionally biased region" description="Polar residues" evidence="1">
    <location>
        <begin position="194"/>
        <end position="208"/>
    </location>
</feature>
<evidence type="ECO:0000313" key="3">
    <source>
        <dbReference type="EMBL" id="QCS43268.1"/>
    </source>
</evidence>
<name>A0A4P8WIJ4_9EURY</name>
<evidence type="ECO:0000259" key="2">
    <source>
        <dbReference type="PROSITE" id="PS51352"/>
    </source>
</evidence>
<dbReference type="Gene3D" id="3.40.30.10">
    <property type="entry name" value="Glutaredoxin"/>
    <property type="match status" value="1"/>
</dbReference>
<dbReference type="InterPro" id="IPR013766">
    <property type="entry name" value="Thioredoxin_domain"/>
</dbReference>